<accession>A0A7L5AKH4</accession>
<evidence type="ECO:0000259" key="1">
    <source>
        <dbReference type="Pfam" id="PF12697"/>
    </source>
</evidence>
<dbReference type="Pfam" id="PF12697">
    <property type="entry name" value="Abhydrolase_6"/>
    <property type="match status" value="1"/>
</dbReference>
<dbReference type="RefSeq" id="WP_161886185.1">
    <property type="nucleotide sequence ID" value="NZ_CP017146.1"/>
</dbReference>
<proteinExistence type="predicted"/>
<name>A0A7L5AKH4_9MICO</name>
<dbReference type="KEGG" id="mant:BHD05_09295"/>
<dbReference type="Gene3D" id="3.40.50.1820">
    <property type="entry name" value="alpha/beta hydrolase"/>
    <property type="match status" value="1"/>
</dbReference>
<dbReference type="Proteomes" id="UP000464507">
    <property type="component" value="Chromosome"/>
</dbReference>
<dbReference type="PANTHER" id="PTHR43798">
    <property type="entry name" value="MONOACYLGLYCEROL LIPASE"/>
    <property type="match status" value="1"/>
</dbReference>
<gene>
    <name evidence="2" type="ORF">BHD05_09295</name>
</gene>
<dbReference type="InterPro" id="IPR050266">
    <property type="entry name" value="AB_hydrolase_sf"/>
</dbReference>
<dbReference type="AlphaFoldDB" id="A0A7L5AKH4"/>
<protein>
    <recommendedName>
        <fullName evidence="1">AB hydrolase-1 domain-containing protein</fullName>
    </recommendedName>
</protein>
<dbReference type="EMBL" id="CP017146">
    <property type="protein sequence ID" value="QHO71103.1"/>
    <property type="molecule type" value="Genomic_DNA"/>
</dbReference>
<dbReference type="OrthoDB" id="5495375at2"/>
<dbReference type="InterPro" id="IPR029058">
    <property type="entry name" value="AB_hydrolase_fold"/>
</dbReference>
<evidence type="ECO:0000313" key="2">
    <source>
        <dbReference type="EMBL" id="QHO71103.1"/>
    </source>
</evidence>
<dbReference type="InterPro" id="IPR000073">
    <property type="entry name" value="AB_hydrolase_1"/>
</dbReference>
<organism evidence="2 3">
    <name type="scientific">Marisediminicola antarctica</name>
    <dbReference type="NCBI Taxonomy" id="674079"/>
    <lineage>
        <taxon>Bacteria</taxon>
        <taxon>Bacillati</taxon>
        <taxon>Actinomycetota</taxon>
        <taxon>Actinomycetes</taxon>
        <taxon>Micrococcales</taxon>
        <taxon>Microbacteriaceae</taxon>
        <taxon>Marisediminicola</taxon>
    </lineage>
</organism>
<reference evidence="2 3" key="1">
    <citation type="submission" date="2016-09" db="EMBL/GenBank/DDBJ databases">
        <title>Complete genome sequence of microbes from the polar regions.</title>
        <authorList>
            <person name="Liao L."/>
            <person name="Chen B."/>
        </authorList>
    </citation>
    <scope>NUCLEOTIDE SEQUENCE [LARGE SCALE GENOMIC DNA]</scope>
    <source>
        <strain evidence="2 3">ZS314</strain>
    </source>
</reference>
<dbReference type="SUPFAM" id="SSF53474">
    <property type="entry name" value="alpha/beta-Hydrolases"/>
    <property type="match status" value="1"/>
</dbReference>
<sequence length="253" mass="26872">MPSAVILVHGLRTSATMWRQQVEDLTARGVPVLAVDLPGHGTRLGERFTLEAAVAAIDAAVTEATATTGRPPYLVGFSLGGYLAIEWAAQHPGRVTGLLAASCGTVPRALVMNTWRLIARVIHTFPDRGRALNDFAVRVFVPPPGAEAIIAGGVALEVMDDVLRALLRLHPLESLGTVSEPVLFVNGQFDHVGLQAGRFLAAARHGRLITIPRATHMVSTTHPALFTAALLDGYTAVSATPTSSRLPDADEDW</sequence>
<feature type="domain" description="AB hydrolase-1" evidence="1">
    <location>
        <begin position="5"/>
        <end position="228"/>
    </location>
</feature>
<keyword evidence="3" id="KW-1185">Reference proteome</keyword>
<evidence type="ECO:0000313" key="3">
    <source>
        <dbReference type="Proteomes" id="UP000464507"/>
    </source>
</evidence>
<dbReference type="GO" id="GO:0003824">
    <property type="term" value="F:catalytic activity"/>
    <property type="evidence" value="ECO:0007669"/>
    <property type="project" value="UniProtKB-ARBA"/>
</dbReference>